<organism evidence="3 4">
    <name type="scientific">Burkholderia phage vB_BceS_AH2</name>
    <dbReference type="NCBI Taxonomy" id="1133022"/>
    <lineage>
        <taxon>Viruses</taxon>
        <taxon>Duplodnaviria</taxon>
        <taxon>Heunggongvirae</taxon>
        <taxon>Uroviricota</taxon>
        <taxon>Caudoviricetes</taxon>
        <taxon>Casjensviridae</taxon>
        <taxon>Ahduovirus</taxon>
        <taxon>Ahduovirus AH2</taxon>
        <taxon>Burkholderia virus AH2</taxon>
    </lineage>
</organism>
<evidence type="ECO:0000256" key="2">
    <source>
        <dbReference type="SAM" id="MobiDB-lite"/>
    </source>
</evidence>
<keyword evidence="1" id="KW-1162">Viral penetration into host cytoplasm</keyword>
<keyword evidence="1" id="KW-1188">Viral release from host cell</keyword>
<evidence type="ECO:0000313" key="4">
    <source>
        <dbReference type="Proteomes" id="UP000009012"/>
    </source>
</evidence>
<proteinExistence type="inferred from homology"/>
<accession>I6NLJ4</accession>
<dbReference type="InterPro" id="IPR006429">
    <property type="entry name" value="Phage_lambda_portal"/>
</dbReference>
<protein>
    <recommendedName>
        <fullName evidence="1">Portal protein</fullName>
    </recommendedName>
</protein>
<dbReference type="KEGG" id="vg:13405245"/>
<dbReference type="GO" id="GO:0019068">
    <property type="term" value="P:virion assembly"/>
    <property type="evidence" value="ECO:0007669"/>
    <property type="project" value="UniProtKB-UniRule"/>
</dbReference>
<comment type="PTM">
    <text evidence="1">Proteolytically cleaved by the viral protease during capsid maturation.</text>
</comment>
<feature type="chain" id="PRO_5036521757" description="Portal protein" evidence="1">
    <location>
        <begin position="1"/>
        <end position="507"/>
    </location>
</feature>
<keyword evidence="1" id="KW-1171">Viral genome ejection through host cell envelope</keyword>
<gene>
    <name evidence="3" type="ORF">AH2_00065</name>
</gene>
<dbReference type="GO" id="GO:0005198">
    <property type="term" value="F:structural molecule activity"/>
    <property type="evidence" value="ECO:0007669"/>
    <property type="project" value="UniProtKB-UniRule"/>
</dbReference>
<evidence type="ECO:0000256" key="1">
    <source>
        <dbReference type="HAMAP-Rule" id="MF_04135"/>
    </source>
</evidence>
<comment type="similarity">
    <text evidence="1">Belongs to the siphoviridae portal protein family.</text>
</comment>
<evidence type="ECO:0000313" key="3">
    <source>
        <dbReference type="EMBL" id="AEY69575.1"/>
    </source>
</evidence>
<name>I6NLJ4_9CAUD</name>
<dbReference type="OrthoDB" id="1353at10239"/>
<dbReference type="GO" id="GO:0046718">
    <property type="term" value="P:symbiont entry into host cell"/>
    <property type="evidence" value="ECO:0007669"/>
    <property type="project" value="UniProtKB-KW"/>
</dbReference>
<keyword evidence="1" id="KW-0946">Virion</keyword>
<dbReference type="RefSeq" id="YP_006561149.1">
    <property type="nucleotide sequence ID" value="NC_018283.1"/>
</dbReference>
<keyword evidence="1" id="KW-0167">Capsid protein</keyword>
<dbReference type="EMBL" id="JN564907">
    <property type="protein sequence ID" value="AEY69575.1"/>
    <property type="molecule type" value="Genomic_DNA"/>
</dbReference>
<sequence>MRSPDQVINVAKPTADARGRDMMVNDGNAIGAVTTHKDSIVGAFYRLNAQPNWRVLGASEGWAEEFQQAVESRFNLLSDSPNCWLDAAGMNTLTGLVRLAVGGFVYTGEVLSTAEWLRSARRPISTAIQMVSPDRLSNPDGKCDDRFLRRGIRRDKYGRPLSYFIRKGHPFENYDDLSQQWAEVPAEKPWGRKQVIHIVEQLMPDQSRGVADMVAVLKQMRMTKHFQEITLQNAVINASFAAAIESELPPDAVFQALGGGQESWIDKVGQYMNALNEYIGAANNIKLDGAKIPHLFPGTKLNMTPMGTPGGVGTGFEESLHRHIAAGLGLSYEEYSRDYSKTSYASVRASMGATWRFMQSRKKTVADRFATGIYMLVLEEEINAGNVPLPKGKTAAHFYEPLMKEAYCACSWIGASRGQIDELKETQAAILRIKAGLSTYEAEAAKLGADWREIFEQRAREEGIIKAKGLAFSLDAQQSGKNDAKNTLSNDNANGGSSGDTTQDQNQ</sequence>
<dbReference type="Proteomes" id="UP000009012">
    <property type="component" value="Segment"/>
</dbReference>
<keyword evidence="1" id="KW-0231">Viral genome packaging</keyword>
<keyword evidence="4" id="KW-1185">Reference proteome</keyword>
<dbReference type="GeneID" id="13405245"/>
<comment type="subcellular location">
    <subcellularLocation>
        <location evidence="1">Virion</location>
    </subcellularLocation>
</comment>
<feature type="region of interest" description="Disordered" evidence="2">
    <location>
        <begin position="480"/>
        <end position="507"/>
    </location>
</feature>
<keyword evidence="1" id="KW-1160">Virus entry into host cell</keyword>
<keyword evidence="1" id="KW-0118">Viral capsid assembly</keyword>
<comment type="function">
    <text evidence="1">Forms the portal vertex of the capsid. This portal plays critical roles in head assembly, genome packaging, neck/tail attachment, and genome ejection. The portal protein multimerizes as a single ring-shaped homododecamer arranged around a central channel. Binds to the terminase subunits to form the packaging machine.</text>
</comment>
<reference evidence="3 4" key="1">
    <citation type="journal article" date="2012" name="BMC Genomics">
        <title>Comparative analysis of two phenotypically-similar but genomically-distinct Burkholderia cenocepacia-specific bacteriophages.</title>
        <authorList>
            <person name="Lynch K.H."/>
            <person name="Stothard P."/>
            <person name="Dennis J.J."/>
        </authorList>
    </citation>
    <scope>NUCLEOTIDE SEQUENCE [LARGE SCALE GENOMIC DNA]</scope>
</reference>
<dbReference type="HAMAP" id="MF_04135">
    <property type="entry name" value="PORTAL_LAMBDA"/>
    <property type="match status" value="1"/>
</dbReference>
<dbReference type="GO" id="GO:0003677">
    <property type="term" value="F:DNA binding"/>
    <property type="evidence" value="ECO:0007669"/>
    <property type="project" value="UniProtKB-KW"/>
</dbReference>
<dbReference type="NCBIfam" id="TIGR01539">
    <property type="entry name" value="portal_lambda"/>
    <property type="match status" value="1"/>
</dbReference>
<comment type="subunit">
    <text evidence="1">Homododecamer. Interacts with the terminase complex composed of two small and one large terminase subunits.</text>
</comment>
<dbReference type="Pfam" id="PF05136">
    <property type="entry name" value="Phage_portal_2"/>
    <property type="match status" value="1"/>
</dbReference>
<keyword evidence="1" id="KW-0238">DNA-binding</keyword>
<dbReference type="GO" id="GO:0046798">
    <property type="term" value="C:viral portal complex"/>
    <property type="evidence" value="ECO:0007669"/>
    <property type="project" value="UniProtKB-UniRule"/>
</dbReference>